<reference evidence="12" key="1">
    <citation type="submission" date="2020-10" db="EMBL/GenBank/DDBJ databases">
        <authorList>
            <person name="Kadnikov V."/>
            <person name="Beletsky A.V."/>
            <person name="Mardanov A.V."/>
            <person name="Karnachuk O.V."/>
            <person name="Ravin N.V."/>
        </authorList>
    </citation>
    <scope>NUCLEOTIDE SEQUENCE</scope>
    <source>
        <strain evidence="12">Bu02</strain>
    </source>
</reference>
<evidence type="ECO:0000256" key="8">
    <source>
        <dbReference type="RuleBase" id="RU003953"/>
    </source>
</evidence>
<feature type="domain" description="Poly A polymerase head" evidence="10">
    <location>
        <begin position="28"/>
        <end position="145"/>
    </location>
</feature>
<dbReference type="InterPro" id="IPR050264">
    <property type="entry name" value="Bact_CCA-adding_enz_type3_sf"/>
</dbReference>
<keyword evidence="6" id="KW-0547">Nucleotide-binding</keyword>
<evidence type="ECO:0000256" key="5">
    <source>
        <dbReference type="ARBA" id="ARBA00022723"/>
    </source>
</evidence>
<reference evidence="12" key="2">
    <citation type="journal article" date="2023" name="Biology">
        <title>Prokaryotic Life Associated with Coal-Fire Gas Vents Revealed by Metagenomics.</title>
        <authorList>
            <person name="Kadnikov V.V."/>
            <person name="Mardanov A.V."/>
            <person name="Beletsky A.V."/>
            <person name="Karnachuk O.V."/>
            <person name="Ravin N.V."/>
        </authorList>
    </citation>
    <scope>NUCLEOTIDE SEQUENCE</scope>
    <source>
        <strain evidence="12">Bu02</strain>
    </source>
</reference>
<dbReference type="KEGG" id="fcz:IMF26_08595"/>
<evidence type="ECO:0000313" key="12">
    <source>
        <dbReference type="EMBL" id="QUL98103.1"/>
    </source>
</evidence>
<dbReference type="AlphaFoldDB" id="A0AAT9LD33"/>
<evidence type="ECO:0000256" key="6">
    <source>
        <dbReference type="ARBA" id="ARBA00022741"/>
    </source>
</evidence>
<feature type="compositionally biased region" description="Basic and acidic residues" evidence="9">
    <location>
        <begin position="319"/>
        <end position="331"/>
    </location>
</feature>
<dbReference type="GO" id="GO:0008033">
    <property type="term" value="P:tRNA processing"/>
    <property type="evidence" value="ECO:0007669"/>
    <property type="project" value="UniProtKB-KW"/>
</dbReference>
<dbReference type="Pfam" id="PF12627">
    <property type="entry name" value="PolyA_pol_RNAbd"/>
    <property type="match status" value="1"/>
</dbReference>
<evidence type="ECO:0000256" key="1">
    <source>
        <dbReference type="ARBA" id="ARBA00001946"/>
    </source>
</evidence>
<comment type="cofactor">
    <cofactor evidence="1">
        <name>Mg(2+)</name>
        <dbReference type="ChEBI" id="CHEBI:18420"/>
    </cofactor>
</comment>
<dbReference type="SUPFAM" id="SSF81891">
    <property type="entry name" value="Poly A polymerase C-terminal region-like"/>
    <property type="match status" value="1"/>
</dbReference>
<dbReference type="GO" id="GO:0016779">
    <property type="term" value="F:nucleotidyltransferase activity"/>
    <property type="evidence" value="ECO:0007669"/>
    <property type="project" value="UniProtKB-KW"/>
</dbReference>
<evidence type="ECO:0000256" key="9">
    <source>
        <dbReference type="SAM" id="MobiDB-lite"/>
    </source>
</evidence>
<protein>
    <submittedName>
        <fullName evidence="12">CCA tRNA nucleotidyltransferase</fullName>
    </submittedName>
</protein>
<dbReference type="InterPro" id="IPR032828">
    <property type="entry name" value="PolyA_RNA-bd"/>
</dbReference>
<evidence type="ECO:0000256" key="2">
    <source>
        <dbReference type="ARBA" id="ARBA00022679"/>
    </source>
</evidence>
<dbReference type="InterPro" id="IPR002646">
    <property type="entry name" value="PolA_pol_head_dom"/>
</dbReference>
<organism evidence="12">
    <name type="scientific">Candidatus Fermentithermobacillus carboniphilus</name>
    <dbReference type="NCBI Taxonomy" id="3085328"/>
    <lineage>
        <taxon>Bacteria</taxon>
        <taxon>Bacillati</taxon>
        <taxon>Bacillota</taxon>
        <taxon>Candidatus Fermentithermobacillia</taxon>
        <taxon>Candidatus Fermentithermobacillales</taxon>
        <taxon>Candidatus Fermentithermobacillaceae</taxon>
        <taxon>Candidatus Fermentithermobacillus</taxon>
    </lineage>
</organism>
<dbReference type="GO" id="GO:0000166">
    <property type="term" value="F:nucleotide binding"/>
    <property type="evidence" value="ECO:0007669"/>
    <property type="project" value="UniProtKB-KW"/>
</dbReference>
<dbReference type="Gene3D" id="3.30.460.10">
    <property type="entry name" value="Beta Polymerase, domain 2"/>
    <property type="match status" value="1"/>
</dbReference>
<dbReference type="PANTHER" id="PTHR46173">
    <property type="entry name" value="CCA TRNA NUCLEOTIDYLTRANSFERASE 1, MITOCHONDRIAL"/>
    <property type="match status" value="1"/>
</dbReference>
<dbReference type="GO" id="GO:0000049">
    <property type="term" value="F:tRNA binding"/>
    <property type="evidence" value="ECO:0007669"/>
    <property type="project" value="TreeGrafter"/>
</dbReference>
<dbReference type="Pfam" id="PF01743">
    <property type="entry name" value="PolyA_pol"/>
    <property type="match status" value="1"/>
</dbReference>
<evidence type="ECO:0000259" key="11">
    <source>
        <dbReference type="Pfam" id="PF12627"/>
    </source>
</evidence>
<sequence>MREYVDLEKIPFKIRAMASAIKEAGGRAFIVGGAVRDMLLGLEPADWDIGTDLEPREILMVFPGASTCGIEFGRVLVGDVDVVSFRAERDYEDKRHPGKVIYGVPLEKDLERRDFTVNAMALDPFSGELFDPFGGREDIRARVLRTVGDPVTRFQEDPLRILRAIRLKVTLGLNLDPEVSMAIVNTAGLLQHVSGERIFRELKQILLSDSVCAGLTDLESYGIGPVILPEVFSARVGDVARAVSFSGKDLATRLTLLLRRPVPGGSTEGSFSVVDKIGTRFNLPAKLTQDIRWLLEHCDPEVPLNPSSSCARGIRGSRPARDNPQDGESGHFADPAYVVRRIIYHYGERQLERLIDVKWSLWRGFGKDGIPGGVLFLVSGLWRAKAEETGDFHRVALSGDDIMEILGVKSGPVVGEAISYLEEEILKDPRKNKRDELVGMLLEWWSNRR</sequence>
<dbReference type="Gene3D" id="1.10.246.80">
    <property type="match status" value="1"/>
</dbReference>
<accession>A0AAT9LD33</accession>
<keyword evidence="4" id="KW-0548">Nucleotidyltransferase</keyword>
<dbReference type="SUPFAM" id="SSF81301">
    <property type="entry name" value="Nucleotidyltransferase"/>
    <property type="match status" value="1"/>
</dbReference>
<evidence type="ECO:0000256" key="7">
    <source>
        <dbReference type="ARBA" id="ARBA00022842"/>
    </source>
</evidence>
<dbReference type="PANTHER" id="PTHR46173:SF1">
    <property type="entry name" value="CCA TRNA NUCLEOTIDYLTRANSFERASE 1, MITOCHONDRIAL"/>
    <property type="match status" value="1"/>
</dbReference>
<dbReference type="CDD" id="cd05398">
    <property type="entry name" value="NT_ClassII-CCAase"/>
    <property type="match status" value="1"/>
</dbReference>
<name>A0AAT9LD33_9FIRM</name>
<dbReference type="GO" id="GO:0046872">
    <property type="term" value="F:metal ion binding"/>
    <property type="evidence" value="ECO:0007669"/>
    <property type="project" value="UniProtKB-KW"/>
</dbReference>
<keyword evidence="2 8" id="KW-0808">Transferase</keyword>
<proteinExistence type="inferred from homology"/>
<feature type="domain" description="tRNA nucleotidyltransferase/poly(A) polymerase RNA and SrmB- binding" evidence="11">
    <location>
        <begin position="172"/>
        <end position="232"/>
    </location>
</feature>
<keyword evidence="3" id="KW-0819">tRNA processing</keyword>
<evidence type="ECO:0000256" key="3">
    <source>
        <dbReference type="ARBA" id="ARBA00022694"/>
    </source>
</evidence>
<keyword evidence="8" id="KW-0694">RNA-binding</keyword>
<gene>
    <name evidence="12" type="ORF">IMF26_08595</name>
</gene>
<keyword evidence="5" id="KW-0479">Metal-binding</keyword>
<evidence type="ECO:0000259" key="10">
    <source>
        <dbReference type="Pfam" id="PF01743"/>
    </source>
</evidence>
<keyword evidence="7" id="KW-0460">Magnesium</keyword>
<dbReference type="Gene3D" id="1.10.3090.10">
    <property type="entry name" value="cca-adding enzyme, domain 2"/>
    <property type="match status" value="1"/>
</dbReference>
<evidence type="ECO:0000256" key="4">
    <source>
        <dbReference type="ARBA" id="ARBA00022695"/>
    </source>
</evidence>
<dbReference type="EMBL" id="CP062796">
    <property type="protein sequence ID" value="QUL98103.1"/>
    <property type="molecule type" value="Genomic_DNA"/>
</dbReference>
<dbReference type="InterPro" id="IPR043519">
    <property type="entry name" value="NT_sf"/>
</dbReference>
<comment type="similarity">
    <text evidence="8">Belongs to the tRNA nucleotidyltransferase/poly(A) polymerase family.</text>
</comment>
<feature type="region of interest" description="Disordered" evidence="9">
    <location>
        <begin position="308"/>
        <end position="331"/>
    </location>
</feature>